<name>A0ABQ8T660_PERAM</name>
<dbReference type="Pfam" id="PF01740">
    <property type="entry name" value="STAS"/>
    <property type="match status" value="1"/>
</dbReference>
<evidence type="ECO:0000313" key="2">
    <source>
        <dbReference type="EMBL" id="KAJ4441438.1"/>
    </source>
</evidence>
<protein>
    <recommendedName>
        <fullName evidence="1">STAS domain-containing protein</fullName>
    </recommendedName>
</protein>
<reference evidence="2 3" key="1">
    <citation type="journal article" date="2022" name="Allergy">
        <title>Genome assembly and annotation of Periplaneta americana reveal a comprehensive cockroach allergen profile.</title>
        <authorList>
            <person name="Wang L."/>
            <person name="Xiong Q."/>
            <person name="Saelim N."/>
            <person name="Wang L."/>
            <person name="Nong W."/>
            <person name="Wan A.T."/>
            <person name="Shi M."/>
            <person name="Liu X."/>
            <person name="Cao Q."/>
            <person name="Hui J.H.L."/>
            <person name="Sookrung N."/>
            <person name="Leung T.F."/>
            <person name="Tungtrongchitr A."/>
            <person name="Tsui S.K.W."/>
        </authorList>
    </citation>
    <scope>NUCLEOTIDE SEQUENCE [LARGE SCALE GENOMIC DNA]</scope>
    <source>
        <strain evidence="2">PWHHKU_190912</strain>
    </source>
</reference>
<dbReference type="Gene3D" id="3.30.750.24">
    <property type="entry name" value="STAS domain"/>
    <property type="match status" value="1"/>
</dbReference>
<dbReference type="SUPFAM" id="SSF52091">
    <property type="entry name" value="SpoIIaa-like"/>
    <property type="match status" value="1"/>
</dbReference>
<dbReference type="InterPro" id="IPR002645">
    <property type="entry name" value="STAS_dom"/>
</dbReference>
<dbReference type="PROSITE" id="PS50801">
    <property type="entry name" value="STAS"/>
    <property type="match status" value="1"/>
</dbReference>
<organism evidence="2 3">
    <name type="scientific">Periplaneta americana</name>
    <name type="common">American cockroach</name>
    <name type="synonym">Blatta americana</name>
    <dbReference type="NCBI Taxonomy" id="6978"/>
    <lineage>
        <taxon>Eukaryota</taxon>
        <taxon>Metazoa</taxon>
        <taxon>Ecdysozoa</taxon>
        <taxon>Arthropoda</taxon>
        <taxon>Hexapoda</taxon>
        <taxon>Insecta</taxon>
        <taxon>Pterygota</taxon>
        <taxon>Neoptera</taxon>
        <taxon>Polyneoptera</taxon>
        <taxon>Dictyoptera</taxon>
        <taxon>Blattodea</taxon>
        <taxon>Blattoidea</taxon>
        <taxon>Blattidae</taxon>
        <taxon>Blattinae</taxon>
        <taxon>Periplaneta</taxon>
    </lineage>
</organism>
<proteinExistence type="predicted"/>
<dbReference type="EMBL" id="JAJSOF020000015">
    <property type="protein sequence ID" value="KAJ4441438.1"/>
    <property type="molecule type" value="Genomic_DNA"/>
</dbReference>
<feature type="domain" description="STAS" evidence="1">
    <location>
        <begin position="68"/>
        <end position="199"/>
    </location>
</feature>
<dbReference type="PANTHER" id="PTHR11814">
    <property type="entry name" value="SULFATE TRANSPORTER"/>
    <property type="match status" value="1"/>
</dbReference>
<evidence type="ECO:0000313" key="3">
    <source>
        <dbReference type="Proteomes" id="UP001148838"/>
    </source>
</evidence>
<accession>A0ABQ8T660</accession>
<dbReference type="InterPro" id="IPR036513">
    <property type="entry name" value="STAS_dom_sf"/>
</dbReference>
<gene>
    <name evidence="2" type="ORF">ANN_11293</name>
</gene>
<keyword evidence="3" id="KW-1185">Reference proteome</keyword>
<evidence type="ECO:0000259" key="1">
    <source>
        <dbReference type="PROSITE" id="PS50801"/>
    </source>
</evidence>
<dbReference type="InterPro" id="IPR001902">
    <property type="entry name" value="SLC26A/SulP_fam"/>
</dbReference>
<dbReference type="Proteomes" id="UP001148838">
    <property type="component" value="Unassembled WGS sequence"/>
</dbReference>
<sequence length="224" mass="25570">MFSHIFKGQIIDTHVKEVNATFGHGPIEIGTAVSFMSMKPDIWLLGVVKFQNDKHNDNSTNYVFVNIEENKASEVVGTKIIRIVGNVTFVSVNHIRKEICKLSGVNPQEYLRIRKNLKQQNGTPEQIKEAEQLALTIKFKVQRTSLSNQEDYVDFIEEKLKYIVLDLKSVIHFDYTGVNTLKELIKSYEDIHVLVFVISSCKVLPSDADTMQDVLIMIESGFIY</sequence>
<comment type="caution">
    <text evidence="2">The sequence shown here is derived from an EMBL/GenBank/DDBJ whole genome shotgun (WGS) entry which is preliminary data.</text>
</comment>